<dbReference type="EMBL" id="CP102451">
    <property type="protein sequence ID" value="UUV99331.1"/>
    <property type="molecule type" value="Genomic_DNA"/>
</dbReference>
<reference evidence="1" key="1">
    <citation type="submission" date="2022-08" db="EMBL/GenBank/DDBJ databases">
        <title>Genome sequence of Vagococcus luciliae DSM 112651.</title>
        <authorList>
            <person name="Juan G."/>
            <person name="Anja P."/>
            <person name="Rolf D."/>
            <person name="Kampfer P."/>
            <person name="Vilcinskas A."/>
        </authorList>
    </citation>
    <scope>NUCLEOTIDE SEQUENCE</scope>
    <source>
        <strain evidence="1">G314FT</strain>
    </source>
</reference>
<reference evidence="1" key="2">
    <citation type="submission" date="2022-08" db="EMBL/GenBank/DDBJ databases">
        <authorList>
            <person name="Poehlein A."/>
            <person name="Guzman J."/>
            <person name="Daniel R."/>
            <person name="Vilcinskas A."/>
        </authorList>
    </citation>
    <scope>NUCLEOTIDE SEQUENCE</scope>
    <source>
        <strain evidence="1">G314FT</strain>
    </source>
</reference>
<evidence type="ECO:0000313" key="2">
    <source>
        <dbReference type="Proteomes" id="UP001058273"/>
    </source>
</evidence>
<name>A0ABY5P077_9ENTE</name>
<keyword evidence="2" id="KW-1185">Reference proteome</keyword>
<accession>A0ABY5P077</accession>
<dbReference type="Proteomes" id="UP001058273">
    <property type="component" value="Chromosome"/>
</dbReference>
<dbReference type="RefSeq" id="WP_257700090.1">
    <property type="nucleotide sequence ID" value="NZ_CP102451.1"/>
</dbReference>
<sequence length="58" mass="6605">MEIIKRTGVKIGKMIISIISSQIVKYTSSEEFKKRVSEMLDETVGMIVKAVMKELKTK</sequence>
<evidence type="ECO:0000313" key="1">
    <source>
        <dbReference type="EMBL" id="UUV99331.1"/>
    </source>
</evidence>
<protein>
    <submittedName>
        <fullName evidence="1">Uncharacterized protein</fullName>
    </submittedName>
</protein>
<gene>
    <name evidence="1" type="ORF">G314FT_14920</name>
</gene>
<organism evidence="1 2">
    <name type="scientific">Vagococcus luciliae</name>
    <dbReference type="NCBI Taxonomy" id="2920380"/>
    <lineage>
        <taxon>Bacteria</taxon>
        <taxon>Bacillati</taxon>
        <taxon>Bacillota</taxon>
        <taxon>Bacilli</taxon>
        <taxon>Lactobacillales</taxon>
        <taxon>Enterococcaceae</taxon>
        <taxon>Vagococcus</taxon>
    </lineage>
</organism>
<proteinExistence type="predicted"/>